<dbReference type="Pfam" id="PF09674">
    <property type="entry name" value="DUF2400"/>
    <property type="match status" value="1"/>
</dbReference>
<organism evidence="1 2">
    <name type="scientific">Chitinophaga horti</name>
    <dbReference type="NCBI Taxonomy" id="2920382"/>
    <lineage>
        <taxon>Bacteria</taxon>
        <taxon>Pseudomonadati</taxon>
        <taxon>Bacteroidota</taxon>
        <taxon>Chitinophagia</taxon>
        <taxon>Chitinophagales</taxon>
        <taxon>Chitinophagaceae</taxon>
        <taxon>Chitinophaga</taxon>
    </lineage>
</organism>
<accession>A0ABY6J2X4</accession>
<evidence type="ECO:0000313" key="1">
    <source>
        <dbReference type="EMBL" id="UYQ92544.1"/>
    </source>
</evidence>
<protein>
    <submittedName>
        <fullName evidence="1">TIGR02757 family protein</fullName>
    </submittedName>
</protein>
<dbReference type="InterPro" id="IPR014127">
    <property type="entry name" value="CHP02757"/>
</dbReference>
<dbReference type="InterPro" id="IPR023170">
    <property type="entry name" value="HhH_base_excis_C"/>
</dbReference>
<evidence type="ECO:0000313" key="2">
    <source>
        <dbReference type="Proteomes" id="UP001162741"/>
    </source>
</evidence>
<dbReference type="NCBIfam" id="TIGR02757">
    <property type="entry name" value="TIGR02757 family protein"/>
    <property type="match status" value="1"/>
</dbReference>
<dbReference type="EMBL" id="CP107006">
    <property type="protein sequence ID" value="UYQ92544.1"/>
    <property type="molecule type" value="Genomic_DNA"/>
</dbReference>
<sequence length="256" mass="29701">MKAQLKPFLEAKVAHYDQPAFIDGDPVSIPHRFTKLQDIEIAGLFAAILAWGNRTTIINKCNELMAMFDNAPYDFILNHQPRERMKLMSFTHRTFNGLDLLYFVEYLQHYYTDINSLEHAFSGHMSPDDATVEKGLIGFQKMFFMLEHPERTRKHISTPAKNSACKRLNMYLRWMVRQDENGVDFGIWQHIKPSQLVCPMDVHVARVAARLGMIEKAEANWRTAVQLTEQLKEFDPEDPVKYDFALFGLGVVEKYV</sequence>
<keyword evidence="2" id="KW-1185">Reference proteome</keyword>
<dbReference type="Gene3D" id="1.10.1670.10">
    <property type="entry name" value="Helix-hairpin-Helix base-excision DNA repair enzymes (C-terminal)"/>
    <property type="match status" value="1"/>
</dbReference>
<proteinExistence type="predicted"/>
<dbReference type="RefSeq" id="WP_264280794.1">
    <property type="nucleotide sequence ID" value="NZ_CP107006.1"/>
</dbReference>
<reference evidence="1" key="1">
    <citation type="submission" date="2022-10" db="EMBL/GenBank/DDBJ databases">
        <title>Chitinophaga sp. nov., isolated from soil.</title>
        <authorList>
            <person name="Jeon C.O."/>
        </authorList>
    </citation>
    <scope>NUCLEOTIDE SEQUENCE</scope>
    <source>
        <strain evidence="1">R8</strain>
    </source>
</reference>
<name>A0ABY6J2X4_9BACT</name>
<dbReference type="Proteomes" id="UP001162741">
    <property type="component" value="Chromosome"/>
</dbReference>
<gene>
    <name evidence="1" type="ORF">MKQ68_20890</name>
</gene>